<reference evidence="9 10" key="1">
    <citation type="submission" date="2020-08" db="EMBL/GenBank/DDBJ databases">
        <title>Oceanospirillum sp. nov. isolated from marine sediment.</title>
        <authorList>
            <person name="Ji X."/>
        </authorList>
    </citation>
    <scope>NUCLEOTIDE SEQUENCE [LARGE SCALE GENOMIC DNA]</scope>
    <source>
        <strain evidence="9 10">D5</strain>
    </source>
</reference>
<dbReference type="PANTHER" id="PTHR30033:SF1">
    <property type="entry name" value="FLAGELLAR HOOK-ASSOCIATED PROTEIN 1"/>
    <property type="match status" value="1"/>
</dbReference>
<proteinExistence type="inferred from homology"/>
<dbReference type="GO" id="GO:0005198">
    <property type="term" value="F:structural molecule activity"/>
    <property type="evidence" value="ECO:0007669"/>
    <property type="project" value="InterPro"/>
</dbReference>
<name>A0A839ILQ0_9GAMM</name>
<dbReference type="Pfam" id="PF06429">
    <property type="entry name" value="Flg_bbr_C"/>
    <property type="match status" value="1"/>
</dbReference>
<keyword evidence="5" id="KW-0964">Secreted</keyword>
<comment type="subcellular location">
    <subcellularLocation>
        <location evidence="1">Bacterial flagellum</location>
    </subcellularLocation>
    <subcellularLocation>
        <location evidence="2">Secreted</location>
    </subcellularLocation>
</comment>
<keyword evidence="10" id="KW-1185">Reference proteome</keyword>
<dbReference type="PANTHER" id="PTHR30033">
    <property type="entry name" value="FLAGELLAR HOOK-ASSOCIATED PROTEIN 1"/>
    <property type="match status" value="1"/>
</dbReference>
<evidence type="ECO:0000259" key="8">
    <source>
        <dbReference type="Pfam" id="PF22638"/>
    </source>
</evidence>
<dbReference type="Pfam" id="PF22638">
    <property type="entry name" value="FlgK_D1"/>
    <property type="match status" value="1"/>
</dbReference>
<dbReference type="AlphaFoldDB" id="A0A839ILQ0"/>
<dbReference type="GO" id="GO:0044780">
    <property type="term" value="P:bacterial-type flagellum assembly"/>
    <property type="evidence" value="ECO:0007669"/>
    <property type="project" value="InterPro"/>
</dbReference>
<feature type="domain" description="Flagellar basal-body/hook protein C-terminal" evidence="7">
    <location>
        <begin position="904"/>
        <end position="941"/>
    </location>
</feature>
<protein>
    <recommendedName>
        <fullName evidence="4">Flagellar hook-associated protein 1</fullName>
    </recommendedName>
</protein>
<dbReference type="InterPro" id="IPR053927">
    <property type="entry name" value="FlgK_helical"/>
</dbReference>
<organism evidence="9 10">
    <name type="scientific">Oceanospirillum sediminis</name>
    <dbReference type="NCBI Taxonomy" id="2760088"/>
    <lineage>
        <taxon>Bacteria</taxon>
        <taxon>Pseudomonadati</taxon>
        <taxon>Pseudomonadota</taxon>
        <taxon>Gammaproteobacteria</taxon>
        <taxon>Oceanospirillales</taxon>
        <taxon>Oceanospirillaceae</taxon>
        <taxon>Oceanospirillum</taxon>
    </lineage>
</organism>
<comment type="caution">
    <text evidence="9">The sequence shown here is derived from an EMBL/GenBank/DDBJ whole genome shotgun (WGS) entry which is preliminary data.</text>
</comment>
<dbReference type="SUPFAM" id="SSF64518">
    <property type="entry name" value="Phase 1 flagellin"/>
    <property type="match status" value="2"/>
</dbReference>
<evidence type="ECO:0000256" key="4">
    <source>
        <dbReference type="ARBA" id="ARBA00016244"/>
    </source>
</evidence>
<keyword evidence="9" id="KW-0969">Cilium</keyword>
<keyword evidence="9" id="KW-0282">Flagellum</keyword>
<evidence type="ECO:0000256" key="3">
    <source>
        <dbReference type="ARBA" id="ARBA00009677"/>
    </source>
</evidence>
<evidence type="ECO:0000259" key="7">
    <source>
        <dbReference type="Pfam" id="PF06429"/>
    </source>
</evidence>
<evidence type="ECO:0000256" key="1">
    <source>
        <dbReference type="ARBA" id="ARBA00004365"/>
    </source>
</evidence>
<dbReference type="EMBL" id="JACJFM010000003">
    <property type="protein sequence ID" value="MBB1485630.1"/>
    <property type="molecule type" value="Genomic_DNA"/>
</dbReference>
<dbReference type="GO" id="GO:0009424">
    <property type="term" value="C:bacterial-type flagellum hook"/>
    <property type="evidence" value="ECO:0007669"/>
    <property type="project" value="InterPro"/>
</dbReference>
<feature type="domain" description="Flagellar hook-associated protein FlgK helical" evidence="8">
    <location>
        <begin position="94"/>
        <end position="326"/>
    </location>
</feature>
<accession>A0A839ILQ0</accession>
<dbReference type="GO" id="GO:0005576">
    <property type="term" value="C:extracellular region"/>
    <property type="evidence" value="ECO:0007669"/>
    <property type="project" value="UniProtKB-SubCell"/>
</dbReference>
<dbReference type="Proteomes" id="UP000565262">
    <property type="component" value="Unassembled WGS sequence"/>
</dbReference>
<dbReference type="RefSeq" id="WP_182807421.1">
    <property type="nucleotide sequence ID" value="NZ_JACJFM010000003.1"/>
</dbReference>
<keyword evidence="6" id="KW-0975">Bacterial flagellum</keyword>
<dbReference type="NCBIfam" id="TIGR02492">
    <property type="entry name" value="flgK_ends"/>
    <property type="match status" value="1"/>
</dbReference>
<dbReference type="InterPro" id="IPR002371">
    <property type="entry name" value="FlgK"/>
</dbReference>
<evidence type="ECO:0000313" key="9">
    <source>
        <dbReference type="EMBL" id="MBB1485630.1"/>
    </source>
</evidence>
<keyword evidence="9" id="KW-0966">Cell projection</keyword>
<dbReference type="PRINTS" id="PR01005">
    <property type="entry name" value="FLGHOOKAP1"/>
</dbReference>
<evidence type="ECO:0000256" key="2">
    <source>
        <dbReference type="ARBA" id="ARBA00004613"/>
    </source>
</evidence>
<comment type="similarity">
    <text evidence="3">Belongs to the flagella basal body rod proteins family.</text>
</comment>
<evidence type="ECO:0000256" key="6">
    <source>
        <dbReference type="ARBA" id="ARBA00023143"/>
    </source>
</evidence>
<evidence type="ECO:0000313" key="10">
    <source>
        <dbReference type="Proteomes" id="UP000565262"/>
    </source>
</evidence>
<gene>
    <name evidence="9" type="primary">flgK</name>
    <name evidence="9" type="ORF">H4O21_03285</name>
</gene>
<sequence>MTSELIKIGSSGVRVNQLNLQVTGHNIANVDTAGYSRQQALQETNPAIAWGNGHYGQGANTATIRRIVDEFTVTQLRNDTSVAKEREMVLQYSQQLDNLLADSDSSPGNALNEFFSAMQSLADDPNNTTLRNQVLAQSDSLSQRFNLIQERFDDMQESINVQLDSSIGEINRIASNIALLNTGIVEAEAKNGLPANDLRDQRDEQLRELSEYVDVSLTKVNDGTYSVFIGEGFPLVVGRSTYELSAEPTSSDIKRMGVVYPDRDGDKDITNLIRGGELGGVLKYRDDVMTPAQNQIGRLALAIGETFNEQHRKGIDLNNETGNNFFRDVNELEIMEGRVSAFKGNSASTNIRFSVEITDTTKLSDKDYVLKAIDGDTFALYDTDGNQMRFEKNTTPATFASTVSLSELNRNDGVDDGLTLTVDGFDIYLSSDAAKNVSKGDQFLIQPTRYASGQMAREITSPDELAIALPLRTEASVANNGSGEVRSVTVGDTYASGIADSKPLLVADSPNPNGVNMVDPSDPTGATLIPTETGSYAFVDSRDGSFKMYLDTATATVGGTLVADIATATTTGVTTGNSRAVADQISAAAAGLTTAMDKSVIGSAYTAADAIADNEQDIIDRAAAGAAVAATEAAKTGATIESVAEAVKGYLEDQGASSQVISDTVAGIEGAATLADAANFASYDIAAAYTRDSLKGADVDNAAITAAVNAVNAAKGTATAINQAGMASFAKIAADQAATTKAADVTAKAGVAAVGAAATDTGLYELKNGVNIQFTSESATVPGELNYEVRDPDSGAILYQGTFTQGQEKELLPSTWGIQVSIAGNPAVGDSFSTTYNTDGAGDNSNALMLTALQGEPTLEGEMSYQDAYAETTTGVGSKTAEAKITAQSGAAILEQTKNLRDSVSGVNMDEEAANLVRFQQAYNASSQIISTARQLFDTLLAAVR</sequence>
<evidence type="ECO:0000256" key="5">
    <source>
        <dbReference type="ARBA" id="ARBA00022525"/>
    </source>
</evidence>
<dbReference type="InterPro" id="IPR010930">
    <property type="entry name" value="Flg_bb/hook_C_dom"/>
</dbReference>